<feature type="transmembrane region" description="Helical" evidence="8">
    <location>
        <begin position="63"/>
        <end position="83"/>
    </location>
</feature>
<dbReference type="InterPro" id="IPR007227">
    <property type="entry name" value="Cell_shape_determining_MreD"/>
</dbReference>
<feature type="transmembrane region" description="Helical" evidence="8">
    <location>
        <begin position="95"/>
        <end position="117"/>
    </location>
</feature>
<dbReference type="STRING" id="370438.PTH_0819"/>
<dbReference type="Proteomes" id="UP000006556">
    <property type="component" value="Chromosome"/>
</dbReference>
<evidence type="ECO:0000256" key="4">
    <source>
        <dbReference type="ARBA" id="ARBA00022692"/>
    </source>
</evidence>
<evidence type="ECO:0000256" key="7">
    <source>
        <dbReference type="ARBA" id="ARBA00023136"/>
    </source>
</evidence>
<feature type="transmembrane region" description="Helical" evidence="8">
    <location>
        <begin position="129"/>
        <end position="149"/>
    </location>
</feature>
<comment type="similarity">
    <text evidence="2">Belongs to the MreD family.</text>
</comment>
<gene>
    <name evidence="9" type="primary">MreD</name>
    <name evidence="9" type="ordered locus">PTH_0819</name>
</gene>
<evidence type="ECO:0000256" key="6">
    <source>
        <dbReference type="ARBA" id="ARBA00022989"/>
    </source>
</evidence>
<dbReference type="GO" id="GO:0005886">
    <property type="term" value="C:plasma membrane"/>
    <property type="evidence" value="ECO:0007669"/>
    <property type="project" value="UniProtKB-SubCell"/>
</dbReference>
<dbReference type="NCBIfam" id="TIGR03426">
    <property type="entry name" value="shape_MreD"/>
    <property type="match status" value="1"/>
</dbReference>
<keyword evidence="6 8" id="KW-1133">Transmembrane helix</keyword>
<dbReference type="HOGENOM" id="CLU_132534_2_0_9"/>
<reference evidence="10" key="1">
    <citation type="journal article" date="2008" name="Genome Res.">
        <title>The genome of Pelotomaculum thermopropionicum reveals niche-associated evolution in anaerobic microbiota.</title>
        <authorList>
            <person name="Kosaka T."/>
            <person name="Kato S."/>
            <person name="Shimoyama T."/>
            <person name="Ishii S."/>
            <person name="Abe T."/>
            <person name="Watanabe K."/>
        </authorList>
    </citation>
    <scope>NUCLEOTIDE SEQUENCE [LARGE SCALE GENOMIC DNA]</scope>
    <source>
        <strain evidence="10">DSM 13744 / JCM 10971 / SI</strain>
    </source>
</reference>
<keyword evidence="4 8" id="KW-0812">Transmembrane</keyword>
<organism evidence="9 10">
    <name type="scientific">Pelotomaculum thermopropionicum (strain DSM 13744 / JCM 10971 / SI)</name>
    <dbReference type="NCBI Taxonomy" id="370438"/>
    <lineage>
        <taxon>Bacteria</taxon>
        <taxon>Bacillati</taxon>
        <taxon>Bacillota</taxon>
        <taxon>Clostridia</taxon>
        <taxon>Eubacteriales</taxon>
        <taxon>Desulfotomaculaceae</taxon>
        <taxon>Pelotomaculum</taxon>
    </lineage>
</organism>
<feature type="transmembrane region" description="Helical" evidence="8">
    <location>
        <begin position="33"/>
        <end position="57"/>
    </location>
</feature>
<feature type="transmembrane region" description="Helical" evidence="8">
    <location>
        <begin position="6"/>
        <end position="26"/>
    </location>
</feature>
<keyword evidence="7 8" id="KW-0472">Membrane</keyword>
<dbReference type="EMBL" id="AP009389">
    <property type="protein sequence ID" value="BAF59000.1"/>
    <property type="molecule type" value="Genomic_DNA"/>
</dbReference>
<accession>A5D430</accession>
<protein>
    <submittedName>
        <fullName evidence="9">Cell shape-determining protein</fullName>
    </submittedName>
</protein>
<evidence type="ECO:0000313" key="10">
    <source>
        <dbReference type="Proteomes" id="UP000006556"/>
    </source>
</evidence>
<keyword evidence="3" id="KW-1003">Cell membrane</keyword>
<comment type="subcellular location">
    <subcellularLocation>
        <location evidence="1">Cell membrane</location>
        <topology evidence="1">Multi-pass membrane protein</topology>
    </subcellularLocation>
</comment>
<keyword evidence="10" id="KW-1185">Reference proteome</keyword>
<dbReference type="eggNOG" id="COG2891">
    <property type="taxonomic scope" value="Bacteria"/>
</dbReference>
<evidence type="ECO:0000256" key="2">
    <source>
        <dbReference type="ARBA" id="ARBA00007776"/>
    </source>
</evidence>
<dbReference type="Pfam" id="PF04093">
    <property type="entry name" value="MreD"/>
    <property type="match status" value="1"/>
</dbReference>
<sequence length="163" mass="17244">MPVFVFLLMVGAAVLLQTTVLEYAAIMGIKPELVMLIAIFNGFLLGAREGAFLGFAGGVIEDLVSGSYIGLNALSCMVAGYLAGSGGERFFKENILVSTGIAFFSAAAGLTANYLLLMHAGIYLPALHAFLRVIFPSAAYTAVLLPLLFGRALRSFQIQGRNS</sequence>
<evidence type="ECO:0000256" key="3">
    <source>
        <dbReference type="ARBA" id="ARBA00022475"/>
    </source>
</evidence>
<evidence type="ECO:0000256" key="5">
    <source>
        <dbReference type="ARBA" id="ARBA00022960"/>
    </source>
</evidence>
<dbReference type="AlphaFoldDB" id="A5D430"/>
<evidence type="ECO:0000313" key="9">
    <source>
        <dbReference type="EMBL" id="BAF59000.1"/>
    </source>
</evidence>
<name>A5D430_PELTS</name>
<dbReference type="GO" id="GO:0008360">
    <property type="term" value="P:regulation of cell shape"/>
    <property type="evidence" value="ECO:0007669"/>
    <property type="project" value="UniProtKB-KW"/>
</dbReference>
<keyword evidence="5" id="KW-0133">Cell shape</keyword>
<evidence type="ECO:0000256" key="8">
    <source>
        <dbReference type="SAM" id="Phobius"/>
    </source>
</evidence>
<dbReference type="KEGG" id="pth:PTH_0819"/>
<proteinExistence type="inferred from homology"/>
<evidence type="ECO:0000256" key="1">
    <source>
        <dbReference type="ARBA" id="ARBA00004651"/>
    </source>
</evidence>